<feature type="signal peptide" evidence="2">
    <location>
        <begin position="1"/>
        <end position="32"/>
    </location>
</feature>
<dbReference type="Pfam" id="PF00188">
    <property type="entry name" value="CAP"/>
    <property type="match status" value="2"/>
</dbReference>
<feature type="domain" description="SCP" evidence="3">
    <location>
        <begin position="41"/>
        <end position="146"/>
    </location>
</feature>
<dbReference type="RefSeq" id="WP_008412083.1">
    <property type="nucleotide sequence ID" value="NZ_CAOS01000011.1"/>
</dbReference>
<dbReference type="CDD" id="cd05379">
    <property type="entry name" value="CAP_bacterial"/>
    <property type="match status" value="1"/>
</dbReference>
<dbReference type="InterPro" id="IPR035940">
    <property type="entry name" value="CAP_sf"/>
</dbReference>
<evidence type="ECO:0000256" key="1">
    <source>
        <dbReference type="SAM" id="MobiDB-lite"/>
    </source>
</evidence>
<evidence type="ECO:0000313" key="5">
    <source>
        <dbReference type="Proteomes" id="UP000009315"/>
    </source>
</evidence>
<dbReference type="Gene3D" id="3.40.33.10">
    <property type="entry name" value="CAP"/>
    <property type="match status" value="2"/>
</dbReference>
<proteinExistence type="predicted"/>
<feature type="compositionally biased region" description="Low complexity" evidence="1">
    <location>
        <begin position="168"/>
        <end position="188"/>
    </location>
</feature>
<keyword evidence="5" id="KW-1185">Reference proteome</keyword>
<organism evidence="4 5">
    <name type="scientific">Desulforamulus hydrothermalis Lam5 = DSM 18033</name>
    <dbReference type="NCBI Taxonomy" id="1121428"/>
    <lineage>
        <taxon>Bacteria</taxon>
        <taxon>Bacillati</taxon>
        <taxon>Bacillota</taxon>
        <taxon>Clostridia</taxon>
        <taxon>Eubacteriales</taxon>
        <taxon>Peptococcaceae</taxon>
        <taxon>Desulforamulus</taxon>
    </lineage>
</organism>
<sequence>MQYRLKKMSVFLVSMLLLTLLLPFAAPQAALAAAGDDQDMVELVNQARIKAGLAPLVYDYQLSVQAANNLDYYQQTGKIPGSSMLLQQAKKGGYTLLGQTVVRGSNVKEMVDKQLKYYGSRSVLNNKYNRIGLVIADTEAGQLCVQLLAKAPEEQNRQPSMPSPTPAETPQQPQQPQEQPRQQPAEQPQANASFMNELQQQVVELVNSERAKYGLQPLQAKQDLTEVAMLKAQDMYKNKYFSHTSPTYGSPFDMMKKYGIHYTAAGENIAMGQRTAAQVMQDWMNSPGHRANILNSNYNEIGVGVYQSYTGYGYIWVQEFARR</sequence>
<evidence type="ECO:0000259" key="3">
    <source>
        <dbReference type="Pfam" id="PF00188"/>
    </source>
</evidence>
<dbReference type="PANTHER" id="PTHR31157">
    <property type="entry name" value="SCP DOMAIN-CONTAINING PROTEIN"/>
    <property type="match status" value="1"/>
</dbReference>
<dbReference type="EMBL" id="CAOS01000011">
    <property type="protein sequence ID" value="CCO08583.1"/>
    <property type="molecule type" value="Genomic_DNA"/>
</dbReference>
<dbReference type="SUPFAM" id="SSF55797">
    <property type="entry name" value="PR-1-like"/>
    <property type="match status" value="1"/>
</dbReference>
<dbReference type="STRING" id="1121428.DESHY_40133"/>
<keyword evidence="2" id="KW-0732">Signal</keyword>
<dbReference type="OrthoDB" id="9783944at2"/>
<accession>K8EAD9</accession>
<protein>
    <submittedName>
        <fullName evidence="4">SCP-like extracellular</fullName>
    </submittedName>
</protein>
<feature type="chain" id="PRO_5030173255" evidence="2">
    <location>
        <begin position="33"/>
        <end position="323"/>
    </location>
</feature>
<evidence type="ECO:0000313" key="4">
    <source>
        <dbReference type="EMBL" id="CCO08583.1"/>
    </source>
</evidence>
<comment type="caution">
    <text evidence="4">The sequence shown here is derived from an EMBL/GenBank/DDBJ whole genome shotgun (WGS) entry which is preliminary data.</text>
</comment>
<dbReference type="NCBIfam" id="TIGR02909">
    <property type="entry name" value="spore_YkwD"/>
    <property type="match status" value="1"/>
</dbReference>
<dbReference type="PANTHER" id="PTHR31157:SF1">
    <property type="entry name" value="SCP DOMAIN-CONTAINING PROTEIN"/>
    <property type="match status" value="1"/>
</dbReference>
<dbReference type="eggNOG" id="COG2340">
    <property type="taxonomic scope" value="Bacteria"/>
</dbReference>
<evidence type="ECO:0000256" key="2">
    <source>
        <dbReference type="SAM" id="SignalP"/>
    </source>
</evidence>
<dbReference type="InterPro" id="IPR014044">
    <property type="entry name" value="CAP_dom"/>
</dbReference>
<dbReference type="InterPro" id="IPR014258">
    <property type="entry name" value="CAP_domain_YkwD-like"/>
</dbReference>
<dbReference type="Proteomes" id="UP000009315">
    <property type="component" value="Unassembled WGS sequence"/>
</dbReference>
<name>K8EAD9_9FIRM</name>
<feature type="region of interest" description="Disordered" evidence="1">
    <location>
        <begin position="153"/>
        <end position="188"/>
    </location>
</feature>
<gene>
    <name evidence="4" type="ORF">DESHY_40133</name>
</gene>
<feature type="domain" description="SCP" evidence="3">
    <location>
        <begin position="203"/>
        <end position="320"/>
    </location>
</feature>
<reference evidence="4 5" key="1">
    <citation type="journal article" date="2013" name="Genome Announc.">
        <title>Genome Sequence of the Sulfate-Reducing Bacterium Desulfotomaculum hydrothermale Lam5(T).</title>
        <authorList>
            <person name="Amin O."/>
            <person name="Fardeau M.L."/>
            <person name="Valette O."/>
            <person name="Hirschler-Rea A."/>
            <person name="Barbe V."/>
            <person name="Medigue C."/>
            <person name="Vacherie B."/>
            <person name="Ollivier B."/>
            <person name="Bertin P.N."/>
            <person name="Dolla A."/>
        </authorList>
    </citation>
    <scope>NUCLEOTIDE SEQUENCE [LARGE SCALE GENOMIC DNA]</scope>
    <source>
        <strain evidence="5">Lam5 / DSM 18033</strain>
    </source>
</reference>
<dbReference type="AlphaFoldDB" id="K8EAD9"/>